<comment type="caution">
    <text evidence="3">The sequence shown here is derived from an EMBL/GenBank/DDBJ whole genome shotgun (WGS) entry which is preliminary data.</text>
</comment>
<dbReference type="EMBL" id="JACHFM010000001">
    <property type="protein sequence ID" value="MBB5221608.1"/>
    <property type="molecule type" value="Genomic_DNA"/>
</dbReference>
<dbReference type="InterPro" id="IPR002347">
    <property type="entry name" value="SDR_fam"/>
</dbReference>
<dbReference type="GO" id="GO:0016491">
    <property type="term" value="F:oxidoreductase activity"/>
    <property type="evidence" value="ECO:0007669"/>
    <property type="project" value="UniProtKB-KW"/>
</dbReference>
<dbReference type="Proteomes" id="UP000549457">
    <property type="component" value="Unassembled WGS sequence"/>
</dbReference>
<name>A0A840SMV7_9RHOB</name>
<evidence type="ECO:0000256" key="1">
    <source>
        <dbReference type="ARBA" id="ARBA00006484"/>
    </source>
</evidence>
<keyword evidence="2" id="KW-0560">Oxidoreductase</keyword>
<dbReference type="PROSITE" id="PS00061">
    <property type="entry name" value="ADH_SHORT"/>
    <property type="match status" value="1"/>
</dbReference>
<dbReference type="RefSeq" id="WP_184147954.1">
    <property type="nucleotide sequence ID" value="NZ_JACHFM010000001.1"/>
</dbReference>
<evidence type="ECO:0000313" key="3">
    <source>
        <dbReference type="EMBL" id="MBB5221608.1"/>
    </source>
</evidence>
<dbReference type="PANTHER" id="PTHR43639:SF1">
    <property type="entry name" value="SHORT-CHAIN DEHYDROGENASE_REDUCTASE FAMILY PROTEIN"/>
    <property type="match status" value="1"/>
</dbReference>
<accession>A0A840SMV7</accession>
<dbReference type="InterPro" id="IPR036291">
    <property type="entry name" value="NAD(P)-bd_dom_sf"/>
</dbReference>
<proteinExistence type="inferred from homology"/>
<gene>
    <name evidence="3" type="ORF">HNP73_001529</name>
</gene>
<sequence length="260" mass="27102">MSDAALVTGGAQRIGAVLCRKLASRGADVAIHCHASRDAAEALAAELCSTGVRAAVVVADLLDRTETAGLVAAASAALGRPLTVLVNNASIFEHDTIATATWESWDRHIGSNLRAPFELIQAFAAQAPKADIDAEGRPLARASVINMVDQRVLKLTPEFATYTIAKMGLWALTRTAAQGLAPHVRVNAIGPGPTLRGVRQSASHFADQKAATLLGRGSDPDEVATTLGYFLDAPGVTGQLICVDGGQHLAWQTPDVLGVE</sequence>
<organism evidence="3 4">
    <name type="scientific">Amaricoccus macauensis</name>
    <dbReference type="NCBI Taxonomy" id="57001"/>
    <lineage>
        <taxon>Bacteria</taxon>
        <taxon>Pseudomonadati</taxon>
        <taxon>Pseudomonadota</taxon>
        <taxon>Alphaproteobacteria</taxon>
        <taxon>Rhodobacterales</taxon>
        <taxon>Paracoccaceae</taxon>
        <taxon>Amaricoccus</taxon>
    </lineage>
</organism>
<dbReference type="PANTHER" id="PTHR43639">
    <property type="entry name" value="OXIDOREDUCTASE, SHORT-CHAIN DEHYDROGENASE/REDUCTASE FAMILY (AFU_ORTHOLOGUE AFUA_5G02870)"/>
    <property type="match status" value="1"/>
</dbReference>
<dbReference type="SUPFAM" id="SSF51735">
    <property type="entry name" value="NAD(P)-binding Rossmann-fold domains"/>
    <property type="match status" value="1"/>
</dbReference>
<evidence type="ECO:0000256" key="2">
    <source>
        <dbReference type="ARBA" id="ARBA00023002"/>
    </source>
</evidence>
<dbReference type="AlphaFoldDB" id="A0A840SMV7"/>
<dbReference type="InterPro" id="IPR020904">
    <property type="entry name" value="Sc_DH/Rdtase_CS"/>
</dbReference>
<dbReference type="Pfam" id="PF13561">
    <property type="entry name" value="adh_short_C2"/>
    <property type="match status" value="1"/>
</dbReference>
<dbReference type="NCBIfam" id="NF006597">
    <property type="entry name" value="PRK09134.1"/>
    <property type="match status" value="1"/>
</dbReference>
<dbReference type="PRINTS" id="PR00081">
    <property type="entry name" value="GDHRDH"/>
</dbReference>
<evidence type="ECO:0000313" key="4">
    <source>
        <dbReference type="Proteomes" id="UP000549457"/>
    </source>
</evidence>
<dbReference type="Gene3D" id="3.40.50.720">
    <property type="entry name" value="NAD(P)-binding Rossmann-like Domain"/>
    <property type="match status" value="1"/>
</dbReference>
<reference evidence="3 4" key="1">
    <citation type="submission" date="2020-08" db="EMBL/GenBank/DDBJ databases">
        <title>Genomic Encyclopedia of Type Strains, Phase IV (KMG-IV): sequencing the most valuable type-strain genomes for metagenomic binning, comparative biology and taxonomic classification.</title>
        <authorList>
            <person name="Goeker M."/>
        </authorList>
    </citation>
    <scope>NUCLEOTIDE SEQUENCE [LARGE SCALE GENOMIC DNA]</scope>
    <source>
        <strain evidence="3 4">DSM 101730</strain>
    </source>
</reference>
<keyword evidence="4" id="KW-1185">Reference proteome</keyword>
<protein>
    <submittedName>
        <fullName evidence="3">NAD(P)-dependent dehydrogenase (Short-subunit alcohol dehydrogenase family)</fullName>
    </submittedName>
</protein>
<comment type="similarity">
    <text evidence="1">Belongs to the short-chain dehydrogenases/reductases (SDR) family.</text>
</comment>